<sequence>MFIYSLINKFGQSIAKDSFSQKYEAIKILNKLK</sequence>
<keyword evidence="2" id="KW-1185">Reference proteome</keyword>
<evidence type="ECO:0000313" key="2">
    <source>
        <dbReference type="Proteomes" id="UP000198951"/>
    </source>
</evidence>
<name>A0A1H4G4L4_9FLAO</name>
<protein>
    <submittedName>
        <fullName evidence="1">Uncharacterized protein</fullName>
    </submittedName>
</protein>
<reference evidence="2" key="1">
    <citation type="submission" date="2016-10" db="EMBL/GenBank/DDBJ databases">
        <authorList>
            <person name="Varghese N."/>
            <person name="Submissions S."/>
        </authorList>
    </citation>
    <scope>NUCLEOTIDE SEQUENCE [LARGE SCALE GENOMIC DNA]</scope>
    <source>
        <strain evidence="2">DSM 22376</strain>
    </source>
</reference>
<dbReference type="AlphaFoldDB" id="A0A1H4G4L4"/>
<dbReference type="EMBL" id="FNRD01000016">
    <property type="protein sequence ID" value="SEB04563.1"/>
    <property type="molecule type" value="Genomic_DNA"/>
</dbReference>
<accession>A0A1H4G4L4</accession>
<proteinExistence type="predicted"/>
<evidence type="ECO:0000313" key="1">
    <source>
        <dbReference type="EMBL" id="SEB04563.1"/>
    </source>
</evidence>
<dbReference type="STRING" id="150146.SAMN05443667_116120"/>
<dbReference type="Proteomes" id="UP000198951">
    <property type="component" value="Unassembled WGS sequence"/>
</dbReference>
<gene>
    <name evidence="1" type="ORF">SAMN05443667_116120</name>
</gene>
<organism evidence="1 2">
    <name type="scientific">Flavobacterium gillisiae</name>
    <dbReference type="NCBI Taxonomy" id="150146"/>
    <lineage>
        <taxon>Bacteria</taxon>
        <taxon>Pseudomonadati</taxon>
        <taxon>Bacteroidota</taxon>
        <taxon>Flavobacteriia</taxon>
        <taxon>Flavobacteriales</taxon>
        <taxon>Flavobacteriaceae</taxon>
        <taxon>Flavobacterium</taxon>
    </lineage>
</organism>